<keyword evidence="1" id="KW-0472">Membrane</keyword>
<dbReference type="Pfam" id="PF03419">
    <property type="entry name" value="Peptidase_U4"/>
    <property type="match status" value="1"/>
</dbReference>
<dbReference type="EMBL" id="QGTZ01000003">
    <property type="protein sequence ID" value="PWW43062.1"/>
    <property type="molecule type" value="Genomic_DNA"/>
</dbReference>
<reference evidence="2 4" key="1">
    <citation type="submission" date="2018-05" db="EMBL/GenBank/DDBJ databases">
        <title>Freshwater and sediment microbial communities from various areas in North America, analyzing microbe dynamics in response to fracking.</title>
        <authorList>
            <person name="Lamendella R."/>
        </authorList>
    </citation>
    <scope>NUCLEOTIDE SEQUENCE [LARGE SCALE GENOMIC DNA]</scope>
    <source>
        <strain evidence="2 4">DB-3</strain>
        <strain evidence="3 5">NG-13</strain>
    </source>
</reference>
<protein>
    <submittedName>
        <fullName evidence="2">Stage II sporulation protein GA (Sporulation sigma-E factor processing peptidase)</fullName>
    </submittedName>
</protein>
<organism evidence="2 4">
    <name type="scientific">Paenibacillus pabuli</name>
    <dbReference type="NCBI Taxonomy" id="1472"/>
    <lineage>
        <taxon>Bacteria</taxon>
        <taxon>Bacillati</taxon>
        <taxon>Bacillota</taxon>
        <taxon>Bacilli</taxon>
        <taxon>Bacillales</taxon>
        <taxon>Paenibacillaceae</taxon>
        <taxon>Paenibacillus</taxon>
    </lineage>
</organism>
<comment type="caution">
    <text evidence="2">The sequence shown here is derived from an EMBL/GenBank/DDBJ whole genome shotgun (WGS) entry which is preliminary data.</text>
</comment>
<feature type="transmembrane region" description="Helical" evidence="1">
    <location>
        <begin position="36"/>
        <end position="60"/>
    </location>
</feature>
<feature type="transmembrane region" description="Helical" evidence="1">
    <location>
        <begin position="168"/>
        <end position="187"/>
    </location>
</feature>
<dbReference type="GO" id="GO:0030436">
    <property type="term" value="P:asexual sporulation"/>
    <property type="evidence" value="ECO:0007669"/>
    <property type="project" value="InterPro"/>
</dbReference>
<dbReference type="NCBIfam" id="TIGR02854">
    <property type="entry name" value="spore_II_GA"/>
    <property type="match status" value="1"/>
</dbReference>
<evidence type="ECO:0000256" key="1">
    <source>
        <dbReference type="SAM" id="Phobius"/>
    </source>
</evidence>
<accession>A0A855XXJ4</accession>
<feature type="transmembrane region" description="Helical" evidence="1">
    <location>
        <begin position="67"/>
        <end position="87"/>
    </location>
</feature>
<dbReference type="InterPro" id="IPR005081">
    <property type="entry name" value="SpoIIGA"/>
</dbReference>
<proteinExistence type="predicted"/>
<gene>
    <name evidence="3" type="ORF">DET54_101571</name>
    <name evidence="2" type="ORF">DET56_103107</name>
</gene>
<dbReference type="Proteomes" id="UP000248827">
    <property type="component" value="Unassembled WGS sequence"/>
</dbReference>
<dbReference type="GO" id="GO:0006508">
    <property type="term" value="P:proteolysis"/>
    <property type="evidence" value="ECO:0007669"/>
    <property type="project" value="InterPro"/>
</dbReference>
<dbReference type="EMBL" id="QLLI01000001">
    <property type="protein sequence ID" value="RAJ03373.1"/>
    <property type="molecule type" value="Genomic_DNA"/>
</dbReference>
<dbReference type="GO" id="GO:0004190">
    <property type="term" value="F:aspartic-type endopeptidase activity"/>
    <property type="evidence" value="ECO:0007669"/>
    <property type="project" value="InterPro"/>
</dbReference>
<feature type="transmembrane region" description="Helical" evidence="1">
    <location>
        <begin position="125"/>
        <end position="144"/>
    </location>
</feature>
<keyword evidence="1" id="KW-1133">Transmembrane helix</keyword>
<evidence type="ECO:0000313" key="5">
    <source>
        <dbReference type="Proteomes" id="UP000248827"/>
    </source>
</evidence>
<dbReference type="AlphaFoldDB" id="A0A855XXJ4"/>
<sequence length="361" mass="40694">MIRQTLKSELLILVNMLMNIGITLFRYAARRQVKNVVVYVDLIFLTNLCIDGALIGLTAWMRKTKLVWWRWLLSAIVGALYVVMMFVPEFDFMFTFLIKFGLSLVMLSIAFGFKGLQAFMRTLGTFYVINFVAAGGILGVHYMLQSSGELFNGIWFTASGGMSFDLKIAFWFTFVVFFAVLFLFKAVQSSKRKTDRMTTYLGKVEVFIDEVTISCTGLLDTGNQLTDPLSRMPVMVMEVSLWQDMLPAAWKGRLKDEAPDNLIMELDQEDFHWQDRLRLVPYRGINKGTAFMLAMKPDRVKVTMDEMCFDTTKVLIGLDGGVLSSDGKYQAVIHPELVQDAASAQSTAISAGATEKPLNVV</sequence>
<feature type="transmembrane region" description="Helical" evidence="1">
    <location>
        <begin position="93"/>
        <end position="113"/>
    </location>
</feature>
<dbReference type="Proteomes" id="UP000247078">
    <property type="component" value="Unassembled WGS sequence"/>
</dbReference>
<evidence type="ECO:0000313" key="4">
    <source>
        <dbReference type="Proteomes" id="UP000247078"/>
    </source>
</evidence>
<evidence type="ECO:0000313" key="3">
    <source>
        <dbReference type="EMBL" id="RAJ03373.1"/>
    </source>
</evidence>
<evidence type="ECO:0000313" key="2">
    <source>
        <dbReference type="EMBL" id="PWW43062.1"/>
    </source>
</evidence>
<feature type="transmembrane region" description="Helical" evidence="1">
    <location>
        <begin position="12"/>
        <end position="30"/>
    </location>
</feature>
<keyword evidence="5" id="KW-1185">Reference proteome</keyword>
<keyword evidence="1" id="KW-0812">Transmembrane</keyword>
<name>A0A855XXJ4_9BACL</name>